<dbReference type="InterPro" id="IPR012657">
    <property type="entry name" value="23S_rRNA-intervening_sequence"/>
</dbReference>
<proteinExistence type="predicted"/>
<dbReference type="InterPro" id="IPR036583">
    <property type="entry name" value="23S_rRNA_IVS_sf"/>
</dbReference>
<dbReference type="Pfam" id="PF05635">
    <property type="entry name" value="23S_rRNA_IVP"/>
    <property type="match status" value="1"/>
</dbReference>
<dbReference type="NCBIfam" id="TIGR02436">
    <property type="entry name" value="four helix bundle protein"/>
    <property type="match status" value="1"/>
</dbReference>
<dbReference type="AlphaFoldDB" id="X1C8F6"/>
<dbReference type="PANTHER" id="PTHR38471:SF2">
    <property type="entry name" value="FOUR HELIX BUNDLE PROTEIN"/>
    <property type="match status" value="1"/>
</dbReference>
<dbReference type="EMBL" id="BART01023051">
    <property type="protein sequence ID" value="GAH03657.1"/>
    <property type="molecule type" value="Genomic_DNA"/>
</dbReference>
<evidence type="ECO:0008006" key="2">
    <source>
        <dbReference type="Google" id="ProtNLM"/>
    </source>
</evidence>
<evidence type="ECO:0000313" key="1">
    <source>
        <dbReference type="EMBL" id="GAH03657.1"/>
    </source>
</evidence>
<accession>X1C8F6</accession>
<sequence>MSNYENLKVWQRSIMLAKNIYQLTRRNEFQKDFGLRDQLRRSAVSVSSNIAEGDELGSDKQAVRHFYIVHPVK</sequence>
<comment type="caution">
    <text evidence="1">The sequence shown here is derived from an EMBL/GenBank/DDBJ whole genome shotgun (WGS) entry which is preliminary data.</text>
</comment>
<dbReference type="PANTHER" id="PTHR38471">
    <property type="entry name" value="FOUR HELIX BUNDLE PROTEIN"/>
    <property type="match status" value="1"/>
</dbReference>
<dbReference type="Gene3D" id="1.20.1440.60">
    <property type="entry name" value="23S rRNA-intervening sequence"/>
    <property type="match status" value="1"/>
</dbReference>
<organism evidence="1">
    <name type="scientific">marine sediment metagenome</name>
    <dbReference type="NCBI Taxonomy" id="412755"/>
    <lineage>
        <taxon>unclassified sequences</taxon>
        <taxon>metagenomes</taxon>
        <taxon>ecological metagenomes</taxon>
    </lineage>
</organism>
<protein>
    <recommendedName>
        <fullName evidence="2">Four helix bundle protein</fullName>
    </recommendedName>
</protein>
<gene>
    <name evidence="1" type="ORF">S01H4_42050</name>
</gene>
<dbReference type="SUPFAM" id="SSF158446">
    <property type="entry name" value="IVS-encoded protein-like"/>
    <property type="match status" value="1"/>
</dbReference>
<name>X1C8F6_9ZZZZ</name>
<reference evidence="1" key="1">
    <citation type="journal article" date="2014" name="Front. Microbiol.">
        <title>High frequency of phylogenetically diverse reductive dehalogenase-homologous genes in deep subseafloor sedimentary metagenomes.</title>
        <authorList>
            <person name="Kawai M."/>
            <person name="Futagami T."/>
            <person name="Toyoda A."/>
            <person name="Takaki Y."/>
            <person name="Nishi S."/>
            <person name="Hori S."/>
            <person name="Arai W."/>
            <person name="Tsubouchi T."/>
            <person name="Morono Y."/>
            <person name="Uchiyama I."/>
            <person name="Ito T."/>
            <person name="Fujiyama A."/>
            <person name="Inagaki F."/>
            <person name="Takami H."/>
        </authorList>
    </citation>
    <scope>NUCLEOTIDE SEQUENCE</scope>
    <source>
        <strain evidence="1">Expedition CK06-06</strain>
    </source>
</reference>